<evidence type="ECO:0000256" key="1">
    <source>
        <dbReference type="SAM" id="Coils"/>
    </source>
</evidence>
<dbReference type="Proteomes" id="UP000183385">
    <property type="component" value="Unassembled WGS sequence"/>
</dbReference>
<dbReference type="EMBL" id="FOLS01000001">
    <property type="protein sequence ID" value="SFB81111.1"/>
    <property type="molecule type" value="Genomic_DNA"/>
</dbReference>
<organism evidence="2 3">
    <name type="scientific">Pseudomonas citronellolis</name>
    <dbReference type="NCBI Taxonomy" id="53408"/>
    <lineage>
        <taxon>Bacteria</taxon>
        <taxon>Pseudomonadati</taxon>
        <taxon>Pseudomonadota</taxon>
        <taxon>Gammaproteobacteria</taxon>
        <taxon>Pseudomonadales</taxon>
        <taxon>Pseudomonadaceae</taxon>
        <taxon>Pseudomonas</taxon>
    </lineage>
</organism>
<proteinExistence type="predicted"/>
<accession>A0AAQ1KDH6</accession>
<protein>
    <submittedName>
        <fullName evidence="2">Uncharacterized protein</fullName>
    </submittedName>
</protein>
<comment type="caution">
    <text evidence="2">The sequence shown here is derived from an EMBL/GenBank/DDBJ whole genome shotgun (WGS) entry which is preliminary data.</text>
</comment>
<reference evidence="2 3" key="1">
    <citation type="submission" date="2016-10" db="EMBL/GenBank/DDBJ databases">
        <authorList>
            <person name="Varghese N."/>
            <person name="Submissions S."/>
        </authorList>
    </citation>
    <scope>NUCLEOTIDE SEQUENCE [LARGE SCALE GENOMIC DNA]</scope>
    <source>
        <strain evidence="2 3">LMG 18378</strain>
    </source>
</reference>
<dbReference type="AlphaFoldDB" id="A0AAQ1KDH6"/>
<keyword evidence="1" id="KW-0175">Coiled coil</keyword>
<sequence length="141" mass="16304">MLRHFGRLDMESWSASQWYQGDRKRSSAREAELVGWIFQLESTIRAGETARQEAAAFFEKQERAYLAGLQALQQEREMLLESMEGQRQKLASLEAEQCRLRAEHSATLGHLEQVLASRSWRVTAPLRHCGEWVGKMRTKPI</sequence>
<name>A0AAQ1KDH6_9PSED</name>
<feature type="coiled-coil region" evidence="1">
    <location>
        <begin position="69"/>
        <end position="96"/>
    </location>
</feature>
<evidence type="ECO:0000313" key="3">
    <source>
        <dbReference type="Proteomes" id="UP000183385"/>
    </source>
</evidence>
<keyword evidence="3" id="KW-1185">Reference proteome</keyword>
<gene>
    <name evidence="2" type="ORF">SAMN05216577_10119</name>
</gene>
<evidence type="ECO:0000313" key="2">
    <source>
        <dbReference type="EMBL" id="SFB81111.1"/>
    </source>
</evidence>